<dbReference type="EMBL" id="CACRXK020000382">
    <property type="protein sequence ID" value="CAB3981371.1"/>
    <property type="molecule type" value="Genomic_DNA"/>
</dbReference>
<dbReference type="PANTHER" id="PTHR47331:SF1">
    <property type="entry name" value="GAG-LIKE PROTEIN"/>
    <property type="match status" value="1"/>
</dbReference>
<reference evidence="2" key="1">
    <citation type="submission" date="2020-04" db="EMBL/GenBank/DDBJ databases">
        <authorList>
            <person name="Alioto T."/>
            <person name="Alioto T."/>
            <person name="Gomez Garrido J."/>
        </authorList>
    </citation>
    <scope>NUCLEOTIDE SEQUENCE</scope>
    <source>
        <strain evidence="2">A484AB</strain>
    </source>
</reference>
<evidence type="ECO:0000313" key="2">
    <source>
        <dbReference type="EMBL" id="CAB3981371.1"/>
    </source>
</evidence>
<accession>A0A6S7G704</accession>
<feature type="compositionally biased region" description="Basic residues" evidence="1">
    <location>
        <begin position="527"/>
        <end position="547"/>
    </location>
</feature>
<dbReference type="InterPro" id="IPR008042">
    <property type="entry name" value="Retrotrans_Pao"/>
</dbReference>
<dbReference type="AlphaFoldDB" id="A0A6S7G704"/>
<evidence type="ECO:0000313" key="3">
    <source>
        <dbReference type="Proteomes" id="UP001152795"/>
    </source>
</evidence>
<organism evidence="2 3">
    <name type="scientific">Paramuricea clavata</name>
    <name type="common">Red gorgonian</name>
    <name type="synonym">Violescent sea-whip</name>
    <dbReference type="NCBI Taxonomy" id="317549"/>
    <lineage>
        <taxon>Eukaryota</taxon>
        <taxon>Metazoa</taxon>
        <taxon>Cnidaria</taxon>
        <taxon>Anthozoa</taxon>
        <taxon>Octocorallia</taxon>
        <taxon>Malacalcyonacea</taxon>
        <taxon>Plexauridae</taxon>
        <taxon>Paramuricea</taxon>
    </lineage>
</organism>
<feature type="region of interest" description="Disordered" evidence="1">
    <location>
        <begin position="500"/>
        <end position="547"/>
    </location>
</feature>
<dbReference type="Proteomes" id="UP001152795">
    <property type="component" value="Unassembled WGS sequence"/>
</dbReference>
<dbReference type="OrthoDB" id="8065733at2759"/>
<sequence>MTSEAKMRFLHTKLSKECDQVIAGLFPDDEGYAKALMLLRDRYGHPTTLQAAHLQVLKSLPAVVPGDPDSLTISFQTFVDQARSHLLAVLKLYSMGESPFVSSLIYELTDKLPQEDAKAWRTKVGEGQVKMTLEAFSTWLGARGRRSLFGQHVAKCVKCDGKHRTENCTKLKELSTEDRFNFVKKKRLCFGCLEESLISRNSPQKKECGIGNYKRKHNPLLHQEENVRSTTTKTPQSGVAFGVVEVSVVGAGGIKVKGNVLSDDGSDTTLVTESFVRKLELQEKKTTLNISDVGGNKAKEPWSLPKICQPVGTVQWPDIKRKWKHLENVNLKAVGGEIDILLGLDHADLLVPLDVKMGKPQEPVAKRTSFGWRAFGLVGKPRGDIHSYHVARAEPEQLDAAFKQFWDSESFGTKTTNLPHYSNDDQRALDILEHETRKLETGYEVPLLWKENEPQLQNNREVAQTRLEGLQRRFERDPEYEKDYRKAVSRYVEDGYAHKVGEEDDLNGPNQWYLPHHGVYKKSSAEKKKKSSSRRRRRSHPRRRRRIIRPVLQNELPQVLTKFRKDHGQGQEDAVRAINENLYVDDYLDSAETKEQAVKRGQQVKEILAKGDLHLRKWTSNILEVVSELGQETKPEVDIVTNLVEHEPEKKILGVKWNTETDELTFAVAPVEDVRYTRRGLLSKLAGVIDPLGLATPFIIKAKILTQQLCLLGVDWDDPIPNSHLTKWKAWLRRLPELELVSVPRCIQPKKKNVIESEIHTFLMPRRKLSRLWSI</sequence>
<comment type="caution">
    <text evidence="2">The sequence shown here is derived from an EMBL/GenBank/DDBJ whole genome shotgun (WGS) entry which is preliminary data.</text>
</comment>
<keyword evidence="3" id="KW-1185">Reference proteome</keyword>
<name>A0A6S7G704_PARCT</name>
<gene>
    <name evidence="2" type="ORF">PACLA_8A070890</name>
</gene>
<evidence type="ECO:0000256" key="1">
    <source>
        <dbReference type="SAM" id="MobiDB-lite"/>
    </source>
</evidence>
<proteinExistence type="predicted"/>
<protein>
    <submittedName>
        <fullName evidence="2">Uncharacterized protein</fullName>
    </submittedName>
</protein>
<dbReference type="PANTHER" id="PTHR47331">
    <property type="entry name" value="PHD-TYPE DOMAIN-CONTAINING PROTEIN"/>
    <property type="match status" value="1"/>
</dbReference>
<dbReference type="Pfam" id="PF05380">
    <property type="entry name" value="Peptidase_A17"/>
    <property type="match status" value="1"/>
</dbReference>